<organism evidence="2 3">
    <name type="scientific">Pomacea canaliculata</name>
    <name type="common">Golden apple snail</name>
    <dbReference type="NCBI Taxonomy" id="400727"/>
    <lineage>
        <taxon>Eukaryota</taxon>
        <taxon>Metazoa</taxon>
        <taxon>Spiralia</taxon>
        <taxon>Lophotrochozoa</taxon>
        <taxon>Mollusca</taxon>
        <taxon>Gastropoda</taxon>
        <taxon>Caenogastropoda</taxon>
        <taxon>Architaenioglossa</taxon>
        <taxon>Ampullarioidea</taxon>
        <taxon>Ampullariidae</taxon>
        <taxon>Pomacea</taxon>
    </lineage>
</organism>
<keyword evidence="1" id="KW-0472">Membrane</keyword>
<accession>A0A2T7PU06</accession>
<keyword evidence="3" id="KW-1185">Reference proteome</keyword>
<feature type="transmembrane region" description="Helical" evidence="1">
    <location>
        <begin position="123"/>
        <end position="141"/>
    </location>
</feature>
<evidence type="ECO:0000256" key="1">
    <source>
        <dbReference type="SAM" id="Phobius"/>
    </source>
</evidence>
<dbReference type="Proteomes" id="UP000245119">
    <property type="component" value="Linkage Group LG2"/>
</dbReference>
<reference evidence="2 3" key="1">
    <citation type="submission" date="2018-04" db="EMBL/GenBank/DDBJ databases">
        <title>The genome of golden apple snail Pomacea canaliculata provides insight into stress tolerance and invasive adaptation.</title>
        <authorList>
            <person name="Liu C."/>
            <person name="Liu B."/>
            <person name="Ren Y."/>
            <person name="Zhang Y."/>
            <person name="Wang H."/>
            <person name="Li S."/>
            <person name="Jiang F."/>
            <person name="Yin L."/>
            <person name="Zhang G."/>
            <person name="Qian W."/>
            <person name="Fan W."/>
        </authorList>
    </citation>
    <scope>NUCLEOTIDE SEQUENCE [LARGE SCALE GENOMIC DNA]</scope>
    <source>
        <strain evidence="2">SZHN2017</strain>
        <tissue evidence="2">Muscle</tissue>
    </source>
</reference>
<name>A0A2T7PU06_POMCA</name>
<sequence length="209" mass="23850">MRSIWLTVHANECPDMGLLDVPYQIYIFVAKLFGLFFLFVHGIAFRMWNYGIKPALSKEDAKSLGDVSAMASLNTPRRLRPCFAVFLKHRQWPHNHVLVARSILEFPPIVSNSAWGYYLPLPVMAFVLWWNLMIASVEAIFRPLNVTIARFSSLLWGHEDPERSNKCIFDLSSQCQARPNISCVRQVRAISSRAPRVDDAIKTGVDVTE</sequence>
<gene>
    <name evidence="2" type="ORF">C0Q70_03904</name>
</gene>
<dbReference type="EMBL" id="PZQS01000002">
    <property type="protein sequence ID" value="PVD36911.1"/>
    <property type="molecule type" value="Genomic_DNA"/>
</dbReference>
<proteinExistence type="predicted"/>
<keyword evidence="1" id="KW-0812">Transmembrane</keyword>
<protein>
    <submittedName>
        <fullName evidence="2">Uncharacterized protein</fullName>
    </submittedName>
</protein>
<comment type="caution">
    <text evidence="2">The sequence shown here is derived from an EMBL/GenBank/DDBJ whole genome shotgun (WGS) entry which is preliminary data.</text>
</comment>
<evidence type="ECO:0000313" key="3">
    <source>
        <dbReference type="Proteomes" id="UP000245119"/>
    </source>
</evidence>
<feature type="transmembrane region" description="Helical" evidence="1">
    <location>
        <begin position="25"/>
        <end position="48"/>
    </location>
</feature>
<dbReference type="AlphaFoldDB" id="A0A2T7PU06"/>
<evidence type="ECO:0000313" key="2">
    <source>
        <dbReference type="EMBL" id="PVD36911.1"/>
    </source>
</evidence>
<keyword evidence="1" id="KW-1133">Transmembrane helix</keyword>